<proteinExistence type="predicted"/>
<dbReference type="Proteomes" id="UP000828390">
    <property type="component" value="Unassembled WGS sequence"/>
</dbReference>
<organism evidence="2 3">
    <name type="scientific">Dreissena polymorpha</name>
    <name type="common">Zebra mussel</name>
    <name type="synonym">Mytilus polymorpha</name>
    <dbReference type="NCBI Taxonomy" id="45954"/>
    <lineage>
        <taxon>Eukaryota</taxon>
        <taxon>Metazoa</taxon>
        <taxon>Spiralia</taxon>
        <taxon>Lophotrochozoa</taxon>
        <taxon>Mollusca</taxon>
        <taxon>Bivalvia</taxon>
        <taxon>Autobranchia</taxon>
        <taxon>Heteroconchia</taxon>
        <taxon>Euheterodonta</taxon>
        <taxon>Imparidentia</taxon>
        <taxon>Neoheterodontei</taxon>
        <taxon>Myida</taxon>
        <taxon>Dreissenoidea</taxon>
        <taxon>Dreissenidae</taxon>
        <taxon>Dreissena</taxon>
    </lineage>
</organism>
<comment type="caution">
    <text evidence="2">The sequence shown here is derived from an EMBL/GenBank/DDBJ whole genome shotgun (WGS) entry which is preliminary data.</text>
</comment>
<feature type="region of interest" description="Disordered" evidence="1">
    <location>
        <begin position="34"/>
        <end position="88"/>
    </location>
</feature>
<reference evidence="2" key="1">
    <citation type="journal article" date="2019" name="bioRxiv">
        <title>The Genome of the Zebra Mussel, Dreissena polymorpha: A Resource for Invasive Species Research.</title>
        <authorList>
            <person name="McCartney M.A."/>
            <person name="Auch B."/>
            <person name="Kono T."/>
            <person name="Mallez S."/>
            <person name="Zhang Y."/>
            <person name="Obille A."/>
            <person name="Becker A."/>
            <person name="Abrahante J.E."/>
            <person name="Garbe J."/>
            <person name="Badalamenti J.P."/>
            <person name="Herman A."/>
            <person name="Mangelson H."/>
            <person name="Liachko I."/>
            <person name="Sullivan S."/>
            <person name="Sone E.D."/>
            <person name="Koren S."/>
            <person name="Silverstein K.A.T."/>
            <person name="Beckman K.B."/>
            <person name="Gohl D.M."/>
        </authorList>
    </citation>
    <scope>NUCLEOTIDE SEQUENCE</scope>
    <source>
        <strain evidence="2">Duluth1</strain>
        <tissue evidence="2">Whole animal</tissue>
    </source>
</reference>
<protein>
    <submittedName>
        <fullName evidence="2">Uncharacterized protein</fullName>
    </submittedName>
</protein>
<sequence>MEVVQAFNGKGGSDADYDLDINLDFGEKSETELNKAEWLRGPQSPKNNTNSYRGNKPQENGLPAIKEKSAPRVSPSRRLPESDVKYAPIDHASKAARLREQNLVKYRDKYGDDDMK</sequence>
<name>A0A9D4EA97_DREPO</name>
<evidence type="ECO:0000313" key="2">
    <source>
        <dbReference type="EMBL" id="KAH3775633.1"/>
    </source>
</evidence>
<evidence type="ECO:0000256" key="1">
    <source>
        <dbReference type="SAM" id="MobiDB-lite"/>
    </source>
</evidence>
<evidence type="ECO:0000313" key="3">
    <source>
        <dbReference type="Proteomes" id="UP000828390"/>
    </source>
</evidence>
<gene>
    <name evidence="2" type="ORF">DPMN_177039</name>
</gene>
<accession>A0A9D4EA97</accession>
<dbReference type="AlphaFoldDB" id="A0A9D4EA97"/>
<feature type="compositionally biased region" description="Polar residues" evidence="1">
    <location>
        <begin position="44"/>
        <end position="53"/>
    </location>
</feature>
<keyword evidence="3" id="KW-1185">Reference proteome</keyword>
<dbReference type="EMBL" id="JAIWYP010000009">
    <property type="protein sequence ID" value="KAH3775633.1"/>
    <property type="molecule type" value="Genomic_DNA"/>
</dbReference>
<reference evidence="2" key="2">
    <citation type="submission" date="2020-11" db="EMBL/GenBank/DDBJ databases">
        <authorList>
            <person name="McCartney M.A."/>
            <person name="Auch B."/>
            <person name="Kono T."/>
            <person name="Mallez S."/>
            <person name="Becker A."/>
            <person name="Gohl D.M."/>
            <person name="Silverstein K.A.T."/>
            <person name="Koren S."/>
            <person name="Bechman K.B."/>
            <person name="Herman A."/>
            <person name="Abrahante J.E."/>
            <person name="Garbe J."/>
        </authorList>
    </citation>
    <scope>NUCLEOTIDE SEQUENCE</scope>
    <source>
        <strain evidence="2">Duluth1</strain>
        <tissue evidence="2">Whole animal</tissue>
    </source>
</reference>